<gene>
    <name evidence="1" type="ORF">Lalb_Chr06g0161441</name>
</gene>
<reference evidence="2" key="1">
    <citation type="journal article" date="2020" name="Nat. Commun.">
        <title>Genome sequence of the cluster root forming white lupin.</title>
        <authorList>
            <person name="Hufnagel B."/>
            <person name="Marques A."/>
            <person name="Soriano A."/>
            <person name="Marques L."/>
            <person name="Divol F."/>
            <person name="Doumas P."/>
            <person name="Sallet E."/>
            <person name="Mancinotti D."/>
            <person name="Carrere S."/>
            <person name="Marande W."/>
            <person name="Arribat S."/>
            <person name="Keller J."/>
            <person name="Huneau C."/>
            <person name="Blein T."/>
            <person name="Aime D."/>
            <person name="Laguerre M."/>
            <person name="Taylor J."/>
            <person name="Schubert V."/>
            <person name="Nelson M."/>
            <person name="Geu-Flores F."/>
            <person name="Crespi M."/>
            <person name="Gallardo-Guerrero K."/>
            <person name="Delaux P.-M."/>
            <person name="Salse J."/>
            <person name="Berges H."/>
            <person name="Guyot R."/>
            <person name="Gouzy J."/>
            <person name="Peret B."/>
        </authorList>
    </citation>
    <scope>NUCLEOTIDE SEQUENCE [LARGE SCALE GENOMIC DNA]</scope>
    <source>
        <strain evidence="2">cv. Amiga</strain>
    </source>
</reference>
<dbReference type="AlphaFoldDB" id="A0A6A4QCW8"/>
<accession>A0A6A4QCW8</accession>
<dbReference type="Proteomes" id="UP000447434">
    <property type="component" value="Chromosome 6"/>
</dbReference>
<name>A0A6A4QCW8_LUPAL</name>
<dbReference type="EMBL" id="WOCE01000006">
    <property type="protein sequence ID" value="KAE9611336.1"/>
    <property type="molecule type" value="Genomic_DNA"/>
</dbReference>
<keyword evidence="2" id="KW-1185">Reference proteome</keyword>
<comment type="caution">
    <text evidence="1">The sequence shown here is derived from an EMBL/GenBank/DDBJ whole genome shotgun (WGS) entry which is preliminary data.</text>
</comment>
<evidence type="ECO:0000313" key="1">
    <source>
        <dbReference type="EMBL" id="KAE9611336.1"/>
    </source>
</evidence>
<organism evidence="1 2">
    <name type="scientific">Lupinus albus</name>
    <name type="common">White lupine</name>
    <name type="synonym">Lupinus termis</name>
    <dbReference type="NCBI Taxonomy" id="3870"/>
    <lineage>
        <taxon>Eukaryota</taxon>
        <taxon>Viridiplantae</taxon>
        <taxon>Streptophyta</taxon>
        <taxon>Embryophyta</taxon>
        <taxon>Tracheophyta</taxon>
        <taxon>Spermatophyta</taxon>
        <taxon>Magnoliopsida</taxon>
        <taxon>eudicotyledons</taxon>
        <taxon>Gunneridae</taxon>
        <taxon>Pentapetalae</taxon>
        <taxon>rosids</taxon>
        <taxon>fabids</taxon>
        <taxon>Fabales</taxon>
        <taxon>Fabaceae</taxon>
        <taxon>Papilionoideae</taxon>
        <taxon>50 kb inversion clade</taxon>
        <taxon>genistoids sensu lato</taxon>
        <taxon>core genistoids</taxon>
        <taxon>Genisteae</taxon>
        <taxon>Lupinus</taxon>
    </lineage>
</organism>
<sequence>MDLWYGSAKCLNSRSSYEKSAELIKIEPLILQSTVKTITTNET</sequence>
<proteinExistence type="predicted"/>
<evidence type="ECO:0000313" key="2">
    <source>
        <dbReference type="Proteomes" id="UP000447434"/>
    </source>
</evidence>
<protein>
    <submittedName>
        <fullName evidence="1">Uncharacterized protein</fullName>
    </submittedName>
</protein>